<evidence type="ECO:0000313" key="1">
    <source>
        <dbReference type="EMBL" id="BAY81648.1"/>
    </source>
</evidence>
<sequence length="85" mass="9894">MILFSLSVVRAFKQGAEQVKKLHRIPCYKCDFFTNDYRLKCTVHPSLACSEEALGCMDFEPKIIIKNTSPRKWGKCNRFRFSVSE</sequence>
<keyword evidence="2" id="KW-1185">Reference proteome</keyword>
<accession>A0A1Z4LKL4</accession>
<dbReference type="Proteomes" id="UP000218418">
    <property type="component" value="Chromosome"/>
</dbReference>
<dbReference type="EMBL" id="AP018227">
    <property type="protein sequence ID" value="BAY81648.1"/>
    <property type="molecule type" value="Genomic_DNA"/>
</dbReference>
<protein>
    <submittedName>
        <fullName evidence="1">Uncharacterized protein</fullName>
    </submittedName>
</protein>
<name>A0A1Z4LKL4_9CYAN</name>
<reference evidence="1 2" key="1">
    <citation type="submission" date="2017-06" db="EMBL/GenBank/DDBJ databases">
        <title>Genome sequencing of cyanobaciteial culture collection at National Institute for Environmental Studies (NIES).</title>
        <authorList>
            <person name="Hirose Y."/>
            <person name="Shimura Y."/>
            <person name="Fujisawa T."/>
            <person name="Nakamura Y."/>
            <person name="Kawachi M."/>
        </authorList>
    </citation>
    <scope>NUCLEOTIDE SEQUENCE [LARGE SCALE GENOMIC DNA]</scope>
    <source>
        <strain evidence="1 2">NIES-267</strain>
    </source>
</reference>
<dbReference type="AlphaFoldDB" id="A0A1Z4LKL4"/>
<proteinExistence type="predicted"/>
<organism evidence="1 2">
    <name type="scientific">Calothrix parasitica NIES-267</name>
    <dbReference type="NCBI Taxonomy" id="1973488"/>
    <lineage>
        <taxon>Bacteria</taxon>
        <taxon>Bacillati</taxon>
        <taxon>Cyanobacteriota</taxon>
        <taxon>Cyanophyceae</taxon>
        <taxon>Nostocales</taxon>
        <taxon>Calotrichaceae</taxon>
        <taxon>Calothrix</taxon>
    </lineage>
</organism>
<gene>
    <name evidence="1" type="ORF">NIES267_11250</name>
</gene>
<evidence type="ECO:0000313" key="2">
    <source>
        <dbReference type="Proteomes" id="UP000218418"/>
    </source>
</evidence>